<dbReference type="Proteomes" id="UP000251891">
    <property type="component" value="Unassembled WGS sequence"/>
</dbReference>
<protein>
    <recommendedName>
        <fullName evidence="7">Type II secretion system protein GspF domain-containing protein</fullName>
    </recommendedName>
</protein>
<feature type="transmembrane region" description="Helical" evidence="6">
    <location>
        <begin position="6"/>
        <end position="22"/>
    </location>
</feature>
<dbReference type="PANTHER" id="PTHR35007">
    <property type="entry name" value="INTEGRAL MEMBRANE PROTEIN-RELATED"/>
    <property type="match status" value="1"/>
</dbReference>
<dbReference type="Gene3D" id="1.20.81.30">
    <property type="entry name" value="Type II secretion system (T2SS), domain F"/>
    <property type="match status" value="1"/>
</dbReference>
<dbReference type="AlphaFoldDB" id="A0A365H5Z2"/>
<feature type="transmembrane region" description="Helical" evidence="6">
    <location>
        <begin position="280"/>
        <end position="300"/>
    </location>
</feature>
<evidence type="ECO:0000256" key="4">
    <source>
        <dbReference type="ARBA" id="ARBA00022989"/>
    </source>
</evidence>
<keyword evidence="3 6" id="KW-0812">Transmembrane</keyword>
<dbReference type="OrthoDB" id="3747101at2"/>
<gene>
    <name evidence="8" type="ORF">DPM19_15780</name>
</gene>
<comment type="caution">
    <text evidence="8">The sequence shown here is derived from an EMBL/GenBank/DDBJ whole genome shotgun (WGS) entry which is preliminary data.</text>
</comment>
<evidence type="ECO:0000256" key="6">
    <source>
        <dbReference type="SAM" id="Phobius"/>
    </source>
</evidence>
<feature type="transmembrane region" description="Helical" evidence="6">
    <location>
        <begin position="104"/>
        <end position="122"/>
    </location>
</feature>
<feature type="domain" description="Type II secretion system protein GspF" evidence="7">
    <location>
        <begin position="141"/>
        <end position="265"/>
    </location>
</feature>
<evidence type="ECO:0000256" key="2">
    <source>
        <dbReference type="ARBA" id="ARBA00022475"/>
    </source>
</evidence>
<feature type="transmembrane region" description="Helical" evidence="6">
    <location>
        <begin position="243"/>
        <end position="268"/>
    </location>
</feature>
<keyword evidence="5 6" id="KW-0472">Membrane</keyword>
<evidence type="ECO:0000313" key="8">
    <source>
        <dbReference type="EMBL" id="RAY14416.1"/>
    </source>
</evidence>
<evidence type="ECO:0000256" key="3">
    <source>
        <dbReference type="ARBA" id="ARBA00022692"/>
    </source>
</evidence>
<comment type="subcellular location">
    <subcellularLocation>
        <location evidence="1">Cell membrane</location>
        <topology evidence="1">Multi-pass membrane protein</topology>
    </subcellularLocation>
</comment>
<dbReference type="GO" id="GO:0005886">
    <property type="term" value="C:plasma membrane"/>
    <property type="evidence" value="ECO:0007669"/>
    <property type="project" value="UniProtKB-SubCell"/>
</dbReference>
<evidence type="ECO:0000313" key="9">
    <source>
        <dbReference type="Proteomes" id="UP000251891"/>
    </source>
</evidence>
<dbReference type="InterPro" id="IPR042094">
    <property type="entry name" value="T2SS_GspF_sf"/>
</dbReference>
<evidence type="ECO:0000259" key="7">
    <source>
        <dbReference type="Pfam" id="PF00482"/>
    </source>
</evidence>
<keyword evidence="2" id="KW-1003">Cell membrane</keyword>
<dbReference type="Pfam" id="PF00482">
    <property type="entry name" value="T2SSF"/>
    <property type="match status" value="1"/>
</dbReference>
<organism evidence="8 9">
    <name type="scientific">Actinomadura craniellae</name>
    <dbReference type="NCBI Taxonomy" id="2231787"/>
    <lineage>
        <taxon>Bacteria</taxon>
        <taxon>Bacillati</taxon>
        <taxon>Actinomycetota</taxon>
        <taxon>Actinomycetes</taxon>
        <taxon>Streptosporangiales</taxon>
        <taxon>Thermomonosporaceae</taxon>
        <taxon>Actinomadura</taxon>
    </lineage>
</organism>
<evidence type="ECO:0000256" key="1">
    <source>
        <dbReference type="ARBA" id="ARBA00004651"/>
    </source>
</evidence>
<dbReference type="RefSeq" id="WP_111868168.1">
    <property type="nucleotide sequence ID" value="NZ_QLYX01000006.1"/>
</dbReference>
<dbReference type="InterPro" id="IPR018076">
    <property type="entry name" value="T2SS_GspF_dom"/>
</dbReference>
<feature type="transmembrane region" description="Helical" evidence="6">
    <location>
        <begin position="78"/>
        <end position="98"/>
    </location>
</feature>
<name>A0A365H5Z2_9ACTN</name>
<keyword evidence="9" id="KW-1185">Reference proteome</keyword>
<proteinExistence type="predicted"/>
<reference evidence="8 9" key="1">
    <citation type="submission" date="2018-06" db="EMBL/GenBank/DDBJ databases">
        <title>Actinomadura craniellae sp. nov. isolated from marine sponge Craniella sp.</title>
        <authorList>
            <person name="Li L."/>
            <person name="Xu Q.H."/>
            <person name="Lin H.W."/>
            <person name="Lu Y.H."/>
        </authorList>
    </citation>
    <scope>NUCLEOTIDE SEQUENCE [LARGE SCALE GENOMIC DNA]</scope>
    <source>
        <strain evidence="8 9">LHW63021</strain>
    </source>
</reference>
<keyword evidence="4 6" id="KW-1133">Transmembrane helix</keyword>
<accession>A0A365H5Z2</accession>
<dbReference type="EMBL" id="QLYX01000006">
    <property type="protein sequence ID" value="RAY14416.1"/>
    <property type="molecule type" value="Genomic_DNA"/>
</dbReference>
<evidence type="ECO:0000256" key="5">
    <source>
        <dbReference type="ARBA" id="ARBA00023136"/>
    </source>
</evidence>
<dbReference type="PANTHER" id="PTHR35007:SF1">
    <property type="entry name" value="PILUS ASSEMBLY PROTEIN"/>
    <property type="match status" value="1"/>
</dbReference>
<sequence length="308" mass="33648">MNYATIAFLLLAVLTLAVWGAWEYGRGLDLQRELVVRGARGFQERRMATQLDRWDARLRRTTLGRQINRRIAASGLRIRLSAFVGLLCGVGLLIVLLLGQILSLFLGVAAAIGVGAIFFAYLTRQEDRRREEFIAQLPELARVLSNAASAGLAVRTALEMAAEELDDPARSELTRTAEALRLGQPFDDAMNDLRERLPSRELAVLVSTLVVSSRAGGSLITALRNISATLEQRKETRREVKTILGQSLVAGYAVFGMGICTVLIMAVINPGVLERMSGSLFGQLILLGSGLLFAAALVLVRRMSRIDV</sequence>